<feature type="transmembrane region" description="Helical" evidence="1">
    <location>
        <begin position="93"/>
        <end position="121"/>
    </location>
</feature>
<feature type="transmembrane region" description="Helical" evidence="1">
    <location>
        <begin position="133"/>
        <end position="155"/>
    </location>
</feature>
<feature type="transmembrane region" description="Helical" evidence="1">
    <location>
        <begin position="35"/>
        <end position="54"/>
    </location>
</feature>
<feature type="transmembrane region" description="Helical" evidence="1">
    <location>
        <begin position="66"/>
        <end position="87"/>
    </location>
</feature>
<keyword evidence="1" id="KW-0472">Membrane</keyword>
<evidence type="ECO:0000256" key="1">
    <source>
        <dbReference type="SAM" id="Phobius"/>
    </source>
</evidence>
<gene>
    <name evidence="2" type="ORF">EDB95_2940</name>
</gene>
<dbReference type="RefSeq" id="WP_133994532.1">
    <property type="nucleotide sequence ID" value="NZ_SODV01000001.1"/>
</dbReference>
<dbReference type="AlphaFoldDB" id="A0A4R8DWK6"/>
<keyword evidence="1" id="KW-1133">Transmembrane helix</keyword>
<name>A0A4R8DWK6_9BACT</name>
<keyword evidence="1" id="KW-0812">Transmembrane</keyword>
<proteinExistence type="predicted"/>
<sequence length="210" mass="23551">MKPFFYATLGYMITQIVFSLHQLPALRPYTWLEHLTLLPTCLLTYALVSPYLLLKRYGERPWVGGLMLPYPVSMGVLALVNGLQIVWLQFQPYSAAFTTVINIVSICSALGVLLFIVACYCVRVQPVRRGFRLQGTVLIATLLIAIVWNVILVYGHGRIFPHLVRNLLLNALYAAGYIPLLLLNYNAWKSVEEDEWTAALAALGTDQPAP</sequence>
<evidence type="ECO:0000313" key="3">
    <source>
        <dbReference type="Proteomes" id="UP000294498"/>
    </source>
</evidence>
<accession>A0A4R8DWK6</accession>
<dbReference type="Proteomes" id="UP000294498">
    <property type="component" value="Unassembled WGS sequence"/>
</dbReference>
<protein>
    <submittedName>
        <fullName evidence="2">Uncharacterized protein</fullName>
    </submittedName>
</protein>
<keyword evidence="3" id="KW-1185">Reference proteome</keyword>
<evidence type="ECO:0000313" key="2">
    <source>
        <dbReference type="EMBL" id="TDX01895.1"/>
    </source>
</evidence>
<comment type="caution">
    <text evidence="2">The sequence shown here is derived from an EMBL/GenBank/DDBJ whole genome shotgun (WGS) entry which is preliminary data.</text>
</comment>
<organism evidence="2 3">
    <name type="scientific">Dinghuibacter silviterrae</name>
    <dbReference type="NCBI Taxonomy" id="1539049"/>
    <lineage>
        <taxon>Bacteria</taxon>
        <taxon>Pseudomonadati</taxon>
        <taxon>Bacteroidota</taxon>
        <taxon>Chitinophagia</taxon>
        <taxon>Chitinophagales</taxon>
        <taxon>Chitinophagaceae</taxon>
        <taxon>Dinghuibacter</taxon>
    </lineage>
</organism>
<dbReference type="EMBL" id="SODV01000001">
    <property type="protein sequence ID" value="TDX01895.1"/>
    <property type="molecule type" value="Genomic_DNA"/>
</dbReference>
<reference evidence="2 3" key="1">
    <citation type="submission" date="2019-03" db="EMBL/GenBank/DDBJ databases">
        <title>Genomic Encyclopedia of Type Strains, Phase IV (KMG-IV): sequencing the most valuable type-strain genomes for metagenomic binning, comparative biology and taxonomic classification.</title>
        <authorList>
            <person name="Goeker M."/>
        </authorList>
    </citation>
    <scope>NUCLEOTIDE SEQUENCE [LARGE SCALE GENOMIC DNA]</scope>
    <source>
        <strain evidence="2 3">DSM 100059</strain>
    </source>
</reference>
<feature type="transmembrane region" description="Helical" evidence="1">
    <location>
        <begin position="167"/>
        <end position="185"/>
    </location>
</feature>